<proteinExistence type="predicted"/>
<evidence type="ECO:0000313" key="1">
    <source>
        <dbReference type="EMBL" id="MED6136419.1"/>
    </source>
</evidence>
<keyword evidence="2" id="KW-1185">Reference proteome</keyword>
<dbReference type="PANTHER" id="PTHR46433:SF1">
    <property type="entry name" value="ANKYRIN REPEAT-CONTAINING PROTEIN"/>
    <property type="match status" value="1"/>
</dbReference>
<comment type="caution">
    <text evidence="1">The sequence shown here is derived from an EMBL/GenBank/DDBJ whole genome shotgun (WGS) entry which is preliminary data.</text>
</comment>
<dbReference type="InterPro" id="IPR032675">
    <property type="entry name" value="LRR_dom_sf"/>
</dbReference>
<dbReference type="EMBL" id="JASCZI010060857">
    <property type="protein sequence ID" value="MED6136419.1"/>
    <property type="molecule type" value="Genomic_DNA"/>
</dbReference>
<evidence type="ECO:0000313" key="2">
    <source>
        <dbReference type="Proteomes" id="UP001341840"/>
    </source>
</evidence>
<protein>
    <submittedName>
        <fullName evidence="1">Uncharacterized protein</fullName>
    </submittedName>
</protein>
<reference evidence="1 2" key="1">
    <citation type="journal article" date="2023" name="Plants (Basel)">
        <title>Bridging the Gap: Combining Genomics and Transcriptomics Approaches to Understand Stylosanthes scabra, an Orphan Legume from the Brazilian Caatinga.</title>
        <authorList>
            <person name="Ferreira-Neto J.R.C."/>
            <person name="da Silva M.D."/>
            <person name="Binneck E."/>
            <person name="de Melo N.F."/>
            <person name="da Silva R.H."/>
            <person name="de Melo A.L.T.M."/>
            <person name="Pandolfi V."/>
            <person name="Bustamante F.O."/>
            <person name="Brasileiro-Vidal A.C."/>
            <person name="Benko-Iseppon A.M."/>
        </authorList>
    </citation>
    <scope>NUCLEOTIDE SEQUENCE [LARGE SCALE GENOMIC DNA]</scope>
    <source>
        <tissue evidence="1">Leaves</tissue>
    </source>
</reference>
<dbReference type="Proteomes" id="UP001341840">
    <property type="component" value="Unassembled WGS sequence"/>
</dbReference>
<name>A0ABU6SJ50_9FABA</name>
<dbReference type="PANTHER" id="PTHR46433">
    <property type="entry name" value="ANK_REP_REGION DOMAIN-CONTAINING PROTEIN-RELATED"/>
    <property type="match status" value="1"/>
</dbReference>
<dbReference type="SUPFAM" id="SSF52058">
    <property type="entry name" value="L domain-like"/>
    <property type="match status" value="1"/>
</dbReference>
<accession>A0ABU6SJ50</accession>
<sequence length="400" mass="45494">MPDSQVTKLWDGVQGTNLEKIDISYCEVLCELHSSIISIPALEDLKLNYCKELRIVKGEIHSESLRKLQFRGCSSLEEFSVSSSGQLSSLDLSSSRIRSPGNELCSFTCMQYLTLVNCRELSELPHNMKALSRLLSLNVSGCTNLRSIPELPSCIMHICAYNCTSLETIFSLKAALRLKWISFMNCMRLDQESLNTLTEDFLRPILKRMLLMKKAAGNGGLLLYSDETQQRFSFDACYPGSKVPGWFRCGTTEGASITVKIDKPYHQLMGFCVSCSVSQEFSPYYSIYCEYDLGDGEKYPLGTYYLNELRERWNTDHVCLWFHPFYNSGIRRAIQRCISTWNRIISFTFTAEGITSRQEDSFIKGCGVFPIYLNKLFFSPPSYSQSLMSVAKQQSSHTKI</sequence>
<gene>
    <name evidence="1" type="ORF">PIB30_055966</name>
</gene>
<dbReference type="Gene3D" id="3.80.10.10">
    <property type="entry name" value="Ribonuclease Inhibitor"/>
    <property type="match status" value="2"/>
</dbReference>
<organism evidence="1 2">
    <name type="scientific">Stylosanthes scabra</name>
    <dbReference type="NCBI Taxonomy" id="79078"/>
    <lineage>
        <taxon>Eukaryota</taxon>
        <taxon>Viridiplantae</taxon>
        <taxon>Streptophyta</taxon>
        <taxon>Embryophyta</taxon>
        <taxon>Tracheophyta</taxon>
        <taxon>Spermatophyta</taxon>
        <taxon>Magnoliopsida</taxon>
        <taxon>eudicotyledons</taxon>
        <taxon>Gunneridae</taxon>
        <taxon>Pentapetalae</taxon>
        <taxon>rosids</taxon>
        <taxon>fabids</taxon>
        <taxon>Fabales</taxon>
        <taxon>Fabaceae</taxon>
        <taxon>Papilionoideae</taxon>
        <taxon>50 kb inversion clade</taxon>
        <taxon>dalbergioids sensu lato</taxon>
        <taxon>Dalbergieae</taxon>
        <taxon>Pterocarpus clade</taxon>
        <taxon>Stylosanthes</taxon>
    </lineage>
</organism>